<dbReference type="CDD" id="cd00367">
    <property type="entry name" value="PTS-HPr_like"/>
    <property type="match status" value="1"/>
</dbReference>
<dbReference type="Gene3D" id="3.30.1340.10">
    <property type="entry name" value="HPr-like"/>
    <property type="match status" value="1"/>
</dbReference>
<dbReference type="NCBIfam" id="TIGR01003">
    <property type="entry name" value="PTS_HPr_family"/>
    <property type="match status" value="1"/>
</dbReference>
<dbReference type="InterPro" id="IPR001020">
    <property type="entry name" value="PTS_HPr_His_P_site"/>
</dbReference>
<dbReference type="SUPFAM" id="SSF55594">
    <property type="entry name" value="HPr-like"/>
    <property type="match status" value="1"/>
</dbReference>
<dbReference type="RefSeq" id="WP_274456900.1">
    <property type="nucleotide sequence ID" value="NZ_CP067097.1"/>
</dbReference>
<dbReference type="PROSITE" id="PS00589">
    <property type="entry name" value="PTS_HPR_SER"/>
    <property type="match status" value="1"/>
</dbReference>
<evidence type="ECO:0000313" key="9">
    <source>
        <dbReference type="Proteomes" id="UP001232973"/>
    </source>
</evidence>
<dbReference type="InterPro" id="IPR000032">
    <property type="entry name" value="HPr-like"/>
</dbReference>
<evidence type="ECO:0000259" key="7">
    <source>
        <dbReference type="PROSITE" id="PS51350"/>
    </source>
</evidence>
<proteinExistence type="predicted"/>
<organism evidence="8 9">
    <name type="scientific">Alicyclobacillus cycloheptanicus</name>
    <dbReference type="NCBI Taxonomy" id="1457"/>
    <lineage>
        <taxon>Bacteria</taxon>
        <taxon>Bacillati</taxon>
        <taxon>Bacillota</taxon>
        <taxon>Bacilli</taxon>
        <taxon>Bacillales</taxon>
        <taxon>Alicyclobacillaceae</taxon>
        <taxon>Alicyclobacillus</taxon>
    </lineage>
</organism>
<dbReference type="InterPro" id="IPR002114">
    <property type="entry name" value="PTS_HPr_Ser_P_site"/>
</dbReference>
<reference evidence="8 9" key="1">
    <citation type="submission" date="2023-07" db="EMBL/GenBank/DDBJ databases">
        <title>Genomic Encyclopedia of Type Strains, Phase IV (KMG-IV): sequencing the most valuable type-strain genomes for metagenomic binning, comparative biology and taxonomic classification.</title>
        <authorList>
            <person name="Goeker M."/>
        </authorList>
    </citation>
    <scope>NUCLEOTIDE SEQUENCE [LARGE SCALE GENOMIC DNA]</scope>
    <source>
        <strain evidence="8 9">DSM 4006</strain>
    </source>
</reference>
<keyword evidence="6" id="KW-0598">Phosphotransferase system</keyword>
<keyword evidence="5" id="KW-0813">Transport</keyword>
<evidence type="ECO:0000256" key="6">
    <source>
        <dbReference type="ARBA" id="ARBA00022683"/>
    </source>
</evidence>
<evidence type="ECO:0000313" key="8">
    <source>
        <dbReference type="EMBL" id="MDQ0191203.1"/>
    </source>
</evidence>
<dbReference type="PROSITE" id="PS51350">
    <property type="entry name" value="PTS_HPR_DOM"/>
    <property type="match status" value="1"/>
</dbReference>
<dbReference type="PANTHER" id="PTHR33705:SF2">
    <property type="entry name" value="PHOSPHOCARRIER PROTEIN NPR"/>
    <property type="match status" value="1"/>
</dbReference>
<comment type="caution">
    <text evidence="8">The sequence shown here is derived from an EMBL/GenBank/DDBJ whole genome shotgun (WGS) entry which is preliminary data.</text>
</comment>
<evidence type="ECO:0000256" key="1">
    <source>
        <dbReference type="ARBA" id="ARBA00003681"/>
    </source>
</evidence>
<dbReference type="Pfam" id="PF00381">
    <property type="entry name" value="PTS-HPr"/>
    <property type="match status" value="1"/>
</dbReference>
<evidence type="ECO:0000256" key="5">
    <source>
        <dbReference type="ARBA" id="ARBA00022597"/>
    </source>
</evidence>
<dbReference type="InterPro" id="IPR050399">
    <property type="entry name" value="HPr"/>
</dbReference>
<gene>
    <name evidence="8" type="ORF">J2S03_003072</name>
</gene>
<dbReference type="EMBL" id="JAUSTP010000034">
    <property type="protein sequence ID" value="MDQ0191203.1"/>
    <property type="molecule type" value="Genomic_DNA"/>
</dbReference>
<comment type="function">
    <text evidence="1">General (non sugar-specific) component of the phosphoenolpyruvate-dependent sugar phosphotransferase system (sugar PTS). This major carbohydrate active-transport system catalyzes the phosphorylation of incoming sugar substrates concomitantly with their translocation across the cell membrane. The phosphoryl group from phosphoenolpyruvate (PEP) is transferred to the phosphoryl carrier protein HPr by enzyme I. Phospho-HPr then transfers it to the PTS EIIA domain.</text>
</comment>
<protein>
    <recommendedName>
        <fullName evidence="3">Phosphocarrier protein HPr</fullName>
    </recommendedName>
</protein>
<evidence type="ECO:0000256" key="4">
    <source>
        <dbReference type="ARBA" id="ARBA00022490"/>
    </source>
</evidence>
<evidence type="ECO:0000256" key="2">
    <source>
        <dbReference type="ARBA" id="ARBA00004496"/>
    </source>
</evidence>
<dbReference type="Proteomes" id="UP001232973">
    <property type="component" value="Unassembled WGS sequence"/>
</dbReference>
<evidence type="ECO:0000256" key="3">
    <source>
        <dbReference type="ARBA" id="ARBA00020422"/>
    </source>
</evidence>
<keyword evidence="5" id="KW-0762">Sugar transport</keyword>
<accession>A0ABT9XLN4</accession>
<keyword evidence="4" id="KW-0963">Cytoplasm</keyword>
<dbReference type="PANTHER" id="PTHR33705">
    <property type="entry name" value="PHOSPHOCARRIER PROTEIN HPR"/>
    <property type="match status" value="1"/>
</dbReference>
<dbReference type="PRINTS" id="PR00107">
    <property type="entry name" value="PHOSPHOCPHPR"/>
</dbReference>
<dbReference type="InterPro" id="IPR035895">
    <property type="entry name" value="HPr-like_sf"/>
</dbReference>
<dbReference type="PROSITE" id="PS00369">
    <property type="entry name" value="PTS_HPR_HIS"/>
    <property type="match status" value="1"/>
</dbReference>
<sequence length="88" mass="9364">MVERAVTVALQSGLHARPAATFVQLSNRYQSEISLVKGEKTVNAKSILGILSLACTKGSQVKVVADGVDEQEALHALTVFLETEELPG</sequence>
<feature type="domain" description="HPr" evidence="7">
    <location>
        <begin position="1"/>
        <end position="88"/>
    </location>
</feature>
<keyword evidence="9" id="KW-1185">Reference proteome</keyword>
<name>A0ABT9XLN4_9BACL</name>
<comment type="subcellular location">
    <subcellularLocation>
        <location evidence="2">Cytoplasm</location>
    </subcellularLocation>
</comment>